<keyword evidence="3" id="KW-0472">Membrane</keyword>
<dbReference type="SUPFAM" id="SSF53383">
    <property type="entry name" value="PLP-dependent transferases"/>
    <property type="match status" value="1"/>
</dbReference>
<evidence type="ECO:0000256" key="2">
    <source>
        <dbReference type="ARBA" id="ARBA00022898"/>
    </source>
</evidence>
<gene>
    <name evidence="5" type="ORF">TSOC_014141</name>
</gene>
<dbReference type="AlphaFoldDB" id="A0A2J7ZIG8"/>
<comment type="caution">
    <text evidence="5">The sequence shown here is derived from an EMBL/GenBank/DDBJ whole genome shotgun (WGS) entry which is preliminary data.</text>
</comment>
<protein>
    <submittedName>
        <fullName evidence="5">Putative cysteine desulfurase</fullName>
    </submittedName>
</protein>
<evidence type="ECO:0000256" key="3">
    <source>
        <dbReference type="SAM" id="Phobius"/>
    </source>
</evidence>
<dbReference type="EMBL" id="PGGS01001755">
    <property type="protein sequence ID" value="PNH00056.1"/>
    <property type="molecule type" value="Genomic_DNA"/>
</dbReference>
<dbReference type="Pfam" id="PF00266">
    <property type="entry name" value="Aminotran_5"/>
    <property type="match status" value="1"/>
</dbReference>
<dbReference type="OrthoDB" id="10250117at2759"/>
<evidence type="ECO:0000259" key="4">
    <source>
        <dbReference type="Pfam" id="PF00266"/>
    </source>
</evidence>
<keyword evidence="6" id="KW-1185">Reference proteome</keyword>
<dbReference type="PANTHER" id="PTHR11601">
    <property type="entry name" value="CYSTEINE DESULFURYLASE FAMILY MEMBER"/>
    <property type="match status" value="1"/>
</dbReference>
<keyword evidence="3" id="KW-1133">Transmembrane helix</keyword>
<dbReference type="InterPro" id="IPR015422">
    <property type="entry name" value="PyrdxlP-dep_Trfase_small"/>
</dbReference>
<comment type="cofactor">
    <cofactor evidence="1">
        <name>pyridoxal 5'-phosphate</name>
        <dbReference type="ChEBI" id="CHEBI:597326"/>
    </cofactor>
</comment>
<feature type="domain" description="Aminotransferase class V" evidence="4">
    <location>
        <begin position="49"/>
        <end position="414"/>
    </location>
</feature>
<evidence type="ECO:0000313" key="6">
    <source>
        <dbReference type="Proteomes" id="UP000236333"/>
    </source>
</evidence>
<sequence length="427" mass="45994">MDVHVEVHGGSWRFVIVTLVVGIVILSVLAVREDSVSTSSSARRNRGETYLDNNATSPCFEEVISCVAETARVFYANPSSLHGAGQRSRAEVSRCRSELRDLVKASNYGIIFTSGATESNNLALRSVVTQRMSETGASEASVVTTPMEHPSVYETLAALQGVTVVMLSVDASGRIDIEELHEALKDERVAVVAVSMANSEIGTIQDVHAITAACRGAYVHCHLDMTQVFGRYQVSLNGIRADSVTLSAHKFHGPKGVGALFYTLARPPPTPCTTGGKQEQGLRGGTENVPGIAGMSLALQMCMGHVRSGATERLQKMLQEIKDGLADTLPGVTFRDSSTSTLYQTLSVVLPVRSALLVEELSNMDVYLGVGGCACSKGQYSRTLEAMGASKEEMARTIRISLGFLNDDRDVTRFLRCTRMALARLKK</sequence>
<dbReference type="PIRSF" id="PIRSF005572">
    <property type="entry name" value="NifS"/>
    <property type="match status" value="1"/>
</dbReference>
<dbReference type="InterPro" id="IPR015421">
    <property type="entry name" value="PyrdxlP-dep_Trfase_major"/>
</dbReference>
<evidence type="ECO:0000313" key="5">
    <source>
        <dbReference type="EMBL" id="PNH00056.1"/>
    </source>
</evidence>
<dbReference type="Proteomes" id="UP000236333">
    <property type="component" value="Unassembled WGS sequence"/>
</dbReference>
<reference evidence="5 6" key="1">
    <citation type="journal article" date="2017" name="Mol. Biol. Evol.">
        <title>The 4-celled Tetrabaena socialis nuclear genome reveals the essential components for genetic control of cell number at the origin of multicellularity in the volvocine lineage.</title>
        <authorList>
            <person name="Featherston J."/>
            <person name="Arakaki Y."/>
            <person name="Hanschen E.R."/>
            <person name="Ferris P.J."/>
            <person name="Michod R.E."/>
            <person name="Olson B.J.S.C."/>
            <person name="Nozaki H."/>
            <person name="Durand P.M."/>
        </authorList>
    </citation>
    <scope>NUCLEOTIDE SEQUENCE [LARGE SCALE GENOMIC DNA]</scope>
    <source>
        <strain evidence="5 6">NIES-571</strain>
    </source>
</reference>
<dbReference type="Gene3D" id="3.40.640.10">
    <property type="entry name" value="Type I PLP-dependent aspartate aminotransferase-like (Major domain)"/>
    <property type="match status" value="1"/>
</dbReference>
<accession>A0A2J7ZIG8</accession>
<dbReference type="Gene3D" id="3.90.1150.10">
    <property type="entry name" value="Aspartate Aminotransferase, domain 1"/>
    <property type="match status" value="1"/>
</dbReference>
<proteinExistence type="predicted"/>
<evidence type="ECO:0000256" key="1">
    <source>
        <dbReference type="ARBA" id="ARBA00001933"/>
    </source>
</evidence>
<dbReference type="InterPro" id="IPR015424">
    <property type="entry name" value="PyrdxlP-dep_Trfase"/>
</dbReference>
<dbReference type="Gene3D" id="1.10.260.50">
    <property type="match status" value="1"/>
</dbReference>
<dbReference type="InterPro" id="IPR016454">
    <property type="entry name" value="Cysteine_dSase"/>
</dbReference>
<organism evidence="5 6">
    <name type="scientific">Tetrabaena socialis</name>
    <dbReference type="NCBI Taxonomy" id="47790"/>
    <lineage>
        <taxon>Eukaryota</taxon>
        <taxon>Viridiplantae</taxon>
        <taxon>Chlorophyta</taxon>
        <taxon>core chlorophytes</taxon>
        <taxon>Chlorophyceae</taxon>
        <taxon>CS clade</taxon>
        <taxon>Chlamydomonadales</taxon>
        <taxon>Tetrabaenaceae</taxon>
        <taxon>Tetrabaena</taxon>
    </lineage>
</organism>
<keyword evidence="3" id="KW-0812">Transmembrane</keyword>
<dbReference type="PANTHER" id="PTHR11601:SF36">
    <property type="entry name" value="CYSTEINE DESULFURASE NIFS-RELATED"/>
    <property type="match status" value="1"/>
</dbReference>
<name>A0A2J7ZIG8_9CHLO</name>
<keyword evidence="2" id="KW-0663">Pyridoxal phosphate</keyword>
<dbReference type="InterPro" id="IPR000192">
    <property type="entry name" value="Aminotrans_V_dom"/>
</dbReference>
<feature type="transmembrane region" description="Helical" evidence="3">
    <location>
        <begin position="12"/>
        <end position="31"/>
    </location>
</feature>